<keyword evidence="3" id="KW-0268">Exocytosis</keyword>
<gene>
    <name evidence="6" type="ORF">A4U43_C04F14460</name>
</gene>
<protein>
    <recommendedName>
        <fullName evidence="3">Exocyst subunit Exo70 family protein</fullName>
    </recommendedName>
</protein>
<dbReference type="GO" id="GO:0005546">
    <property type="term" value="F:phosphatidylinositol-4,5-bisphosphate binding"/>
    <property type="evidence" value="ECO:0007669"/>
    <property type="project" value="InterPro"/>
</dbReference>
<feature type="region of interest" description="Disordered" evidence="4">
    <location>
        <begin position="52"/>
        <end position="77"/>
    </location>
</feature>
<keyword evidence="7" id="KW-1185">Reference proteome</keyword>
<evidence type="ECO:0000259" key="5">
    <source>
        <dbReference type="Pfam" id="PF03081"/>
    </source>
</evidence>
<comment type="similarity">
    <text evidence="1 3">Belongs to the EXO70 family.</text>
</comment>
<dbReference type="Gramene" id="ONK71985">
    <property type="protein sequence ID" value="ONK71985"/>
    <property type="gene ID" value="A4U43_C04F14460"/>
</dbReference>
<sequence>MSRLEEEFRHIMIRNTVPLDAAGLHSSIRRLSLSFASDAGENEHLDEEFDISNEAESSVDSSSHHHHRRQESERSERFGSLSEVDLIRPEAVADLKDIADRMIRSDYSKELSQVYSSVRREILDECLSVLGVDRMSIDEVQRIEWKTLDDKMRKWIQAVKVVVRVLLSGERRLCDEIFSESDELKEECFVESTKGCIMQLLNFGDAVAIQRRSSEKLFRILDMYEALSEVKPSLDELFAGDLGAYIIKETERILEWLGDAVRGTLAEFTNAVQKETSKKTMQGGEIHPLVRYVMNYVKLLVDYSNLLESLLDDSGFESEDVGSCDESKTRLGHWLRLLISYLESNLEEKSKFYEDAALQFIFLMNNRLYIVQKVKDSDLGKILGEDWVRRRRGQIRQYHNSYIRASWTKALSFLKDDGLGGSGSASSVSKVALKERFKSFNLAFEEIYRTQTTWKVPDPQLREELQVSTAERIIPAYRSFLGRFGGQLETSRHAAKYIKYTPEDLEAQLLEFFEGSSGLSNHPRRKLSSS</sequence>
<dbReference type="GO" id="GO:0006887">
    <property type="term" value="P:exocytosis"/>
    <property type="evidence" value="ECO:0007669"/>
    <property type="project" value="UniProtKB-KW"/>
</dbReference>
<dbReference type="GO" id="GO:0015031">
    <property type="term" value="P:protein transport"/>
    <property type="evidence" value="ECO:0007669"/>
    <property type="project" value="UniProtKB-KW"/>
</dbReference>
<dbReference type="Gene3D" id="1.20.1280.170">
    <property type="entry name" value="Exocyst complex component Exo70"/>
    <property type="match status" value="1"/>
</dbReference>
<dbReference type="InterPro" id="IPR016159">
    <property type="entry name" value="Cullin_repeat-like_dom_sf"/>
</dbReference>
<keyword evidence="2 3" id="KW-0813">Transport</keyword>
<comment type="function">
    <text evidence="3">Component of the exocyst complex.</text>
</comment>
<dbReference type="PANTHER" id="PTHR12542:SF142">
    <property type="entry name" value="EXOCYST SUBUNIT EXO70 FAMILY PROTEIN"/>
    <property type="match status" value="1"/>
</dbReference>
<dbReference type="OMA" id="TEFAICM"/>
<dbReference type="AlphaFoldDB" id="A0A5P1F0V1"/>
<evidence type="ECO:0000256" key="2">
    <source>
        <dbReference type="ARBA" id="ARBA00022448"/>
    </source>
</evidence>
<name>A0A5P1F0V1_ASPOF</name>
<evidence type="ECO:0000256" key="4">
    <source>
        <dbReference type="SAM" id="MobiDB-lite"/>
    </source>
</evidence>
<reference evidence="7" key="1">
    <citation type="journal article" date="2017" name="Nat. Commun.">
        <title>The asparagus genome sheds light on the origin and evolution of a young Y chromosome.</title>
        <authorList>
            <person name="Harkess A."/>
            <person name="Zhou J."/>
            <person name="Xu C."/>
            <person name="Bowers J.E."/>
            <person name="Van der Hulst R."/>
            <person name="Ayyampalayam S."/>
            <person name="Mercati F."/>
            <person name="Riccardi P."/>
            <person name="McKain M.R."/>
            <person name="Kakrana A."/>
            <person name="Tang H."/>
            <person name="Ray J."/>
            <person name="Groenendijk J."/>
            <person name="Arikit S."/>
            <person name="Mathioni S.M."/>
            <person name="Nakano M."/>
            <person name="Shan H."/>
            <person name="Telgmann-Rauber A."/>
            <person name="Kanno A."/>
            <person name="Yue Z."/>
            <person name="Chen H."/>
            <person name="Li W."/>
            <person name="Chen Y."/>
            <person name="Xu X."/>
            <person name="Zhang Y."/>
            <person name="Luo S."/>
            <person name="Chen H."/>
            <person name="Gao J."/>
            <person name="Mao Z."/>
            <person name="Pires J.C."/>
            <person name="Luo M."/>
            <person name="Kudrna D."/>
            <person name="Wing R.A."/>
            <person name="Meyers B.C."/>
            <person name="Yi K."/>
            <person name="Kong H."/>
            <person name="Lavrijsen P."/>
            <person name="Sunseri F."/>
            <person name="Falavigna A."/>
            <person name="Ye Y."/>
            <person name="Leebens-Mack J.H."/>
            <person name="Chen G."/>
        </authorList>
    </citation>
    <scope>NUCLEOTIDE SEQUENCE [LARGE SCALE GENOMIC DNA]</scope>
    <source>
        <strain evidence="7">cv. DH0086</strain>
    </source>
</reference>
<dbReference type="GO" id="GO:0000145">
    <property type="term" value="C:exocyst"/>
    <property type="evidence" value="ECO:0007669"/>
    <property type="project" value="InterPro"/>
</dbReference>
<dbReference type="InterPro" id="IPR004140">
    <property type="entry name" value="Exo70"/>
</dbReference>
<dbReference type="Pfam" id="PF03081">
    <property type="entry name" value="Exo70_C"/>
    <property type="match status" value="1"/>
</dbReference>
<keyword evidence="3" id="KW-0653">Protein transport</keyword>
<dbReference type="PANTHER" id="PTHR12542">
    <property type="entry name" value="EXOCYST COMPLEX PROTEIN EXO70"/>
    <property type="match status" value="1"/>
</dbReference>
<organism evidence="6 7">
    <name type="scientific">Asparagus officinalis</name>
    <name type="common">Garden asparagus</name>
    <dbReference type="NCBI Taxonomy" id="4686"/>
    <lineage>
        <taxon>Eukaryota</taxon>
        <taxon>Viridiplantae</taxon>
        <taxon>Streptophyta</taxon>
        <taxon>Embryophyta</taxon>
        <taxon>Tracheophyta</taxon>
        <taxon>Spermatophyta</taxon>
        <taxon>Magnoliopsida</taxon>
        <taxon>Liliopsida</taxon>
        <taxon>Asparagales</taxon>
        <taxon>Asparagaceae</taxon>
        <taxon>Asparagoideae</taxon>
        <taxon>Asparagus</taxon>
    </lineage>
</organism>
<feature type="domain" description="Exocyst complex subunit Exo70 C-terminal" evidence="5">
    <location>
        <begin position="154"/>
        <end position="510"/>
    </location>
</feature>
<proteinExistence type="inferred from homology"/>
<dbReference type="Proteomes" id="UP000243459">
    <property type="component" value="Chromosome 4"/>
</dbReference>
<evidence type="ECO:0000313" key="7">
    <source>
        <dbReference type="Proteomes" id="UP000243459"/>
    </source>
</evidence>
<dbReference type="SUPFAM" id="SSF74788">
    <property type="entry name" value="Cullin repeat-like"/>
    <property type="match status" value="1"/>
</dbReference>
<evidence type="ECO:0000313" key="6">
    <source>
        <dbReference type="EMBL" id="ONK71985.1"/>
    </source>
</evidence>
<evidence type="ECO:0000256" key="1">
    <source>
        <dbReference type="ARBA" id="ARBA00006756"/>
    </source>
</evidence>
<dbReference type="InterPro" id="IPR046364">
    <property type="entry name" value="Exo70_C"/>
</dbReference>
<accession>A0A5P1F0V1</accession>
<evidence type="ECO:0000256" key="3">
    <source>
        <dbReference type="RuleBase" id="RU365026"/>
    </source>
</evidence>
<dbReference type="EMBL" id="CM007384">
    <property type="protein sequence ID" value="ONK71985.1"/>
    <property type="molecule type" value="Genomic_DNA"/>
</dbReference>